<keyword evidence="3" id="KW-1185">Reference proteome</keyword>
<evidence type="ECO:0000313" key="3">
    <source>
        <dbReference type="Proteomes" id="UP000249402"/>
    </source>
</evidence>
<sequence>MADGVVAYVCGRRRKGNVNGRYPRIEGVARDRSFHELQWTMRDFIECGGWDWIDWMGGERPMMNLNAIDGVCLFSYPAEPRNDVSPGKRLENLSPFTDVCVCLALKLCKCHWRLYQRQPGNGTILIPLHEKPKGNLGKKAAPRLHRRHGTSVVLDSMLSRRESPRQASRFPRARKSS</sequence>
<dbReference type="VEuPathDB" id="FungiDB:BO80DRAFT_261280"/>
<gene>
    <name evidence="2" type="ORF">BO80DRAFT_261280</name>
</gene>
<proteinExistence type="predicted"/>
<evidence type="ECO:0000313" key="2">
    <source>
        <dbReference type="EMBL" id="RAK95559.1"/>
    </source>
</evidence>
<dbReference type="EMBL" id="KZ824490">
    <property type="protein sequence ID" value="RAK95559.1"/>
    <property type="molecule type" value="Genomic_DNA"/>
</dbReference>
<name>A0A395GJC7_9EURO</name>
<accession>A0A395GJC7</accession>
<dbReference type="RefSeq" id="XP_025569887.1">
    <property type="nucleotide sequence ID" value="XM_025714742.1"/>
</dbReference>
<evidence type="ECO:0000256" key="1">
    <source>
        <dbReference type="SAM" id="MobiDB-lite"/>
    </source>
</evidence>
<dbReference type="GeneID" id="37219607"/>
<reference evidence="2 3" key="1">
    <citation type="submission" date="2018-02" db="EMBL/GenBank/DDBJ databases">
        <title>The genomes of Aspergillus section Nigri reveals drivers in fungal speciation.</title>
        <authorList>
            <consortium name="DOE Joint Genome Institute"/>
            <person name="Vesth T.C."/>
            <person name="Nybo J."/>
            <person name="Theobald S."/>
            <person name="Brandl J."/>
            <person name="Frisvad J.C."/>
            <person name="Nielsen K.F."/>
            <person name="Lyhne E.K."/>
            <person name="Kogle M.E."/>
            <person name="Kuo A."/>
            <person name="Riley R."/>
            <person name="Clum A."/>
            <person name="Nolan M."/>
            <person name="Lipzen A."/>
            <person name="Salamov A."/>
            <person name="Henrissat B."/>
            <person name="Wiebenga A."/>
            <person name="De vries R.P."/>
            <person name="Grigoriev I.V."/>
            <person name="Mortensen U.H."/>
            <person name="Andersen M.R."/>
            <person name="Baker S.E."/>
        </authorList>
    </citation>
    <scope>NUCLEOTIDE SEQUENCE [LARGE SCALE GENOMIC DNA]</scope>
    <source>
        <strain evidence="2 3">CBS 121593</strain>
    </source>
</reference>
<feature type="region of interest" description="Disordered" evidence="1">
    <location>
        <begin position="152"/>
        <end position="177"/>
    </location>
</feature>
<dbReference type="AlphaFoldDB" id="A0A395GJC7"/>
<organism evidence="2 3">
    <name type="scientific">Aspergillus ibericus CBS 121593</name>
    <dbReference type="NCBI Taxonomy" id="1448316"/>
    <lineage>
        <taxon>Eukaryota</taxon>
        <taxon>Fungi</taxon>
        <taxon>Dikarya</taxon>
        <taxon>Ascomycota</taxon>
        <taxon>Pezizomycotina</taxon>
        <taxon>Eurotiomycetes</taxon>
        <taxon>Eurotiomycetidae</taxon>
        <taxon>Eurotiales</taxon>
        <taxon>Aspergillaceae</taxon>
        <taxon>Aspergillus</taxon>
        <taxon>Aspergillus subgen. Circumdati</taxon>
    </lineage>
</organism>
<protein>
    <submittedName>
        <fullName evidence="2">Uncharacterized protein</fullName>
    </submittedName>
</protein>
<dbReference type="Proteomes" id="UP000249402">
    <property type="component" value="Unassembled WGS sequence"/>
</dbReference>